<evidence type="ECO:0000313" key="3">
    <source>
        <dbReference type="Proteomes" id="UP001595897"/>
    </source>
</evidence>
<evidence type="ECO:0000259" key="1">
    <source>
        <dbReference type="Pfam" id="PF12262"/>
    </source>
</evidence>
<proteinExistence type="predicted"/>
<dbReference type="EMBL" id="JBHSGU010000002">
    <property type="protein sequence ID" value="MFC4699152.1"/>
    <property type="molecule type" value="Genomic_DNA"/>
</dbReference>
<dbReference type="NCBIfam" id="TIGR03502">
    <property type="entry name" value="lipase_Pla1_cef"/>
    <property type="match status" value="1"/>
</dbReference>
<dbReference type="InterPro" id="IPR029058">
    <property type="entry name" value="AB_hydrolase_fold"/>
</dbReference>
<dbReference type="InterPro" id="IPR025920">
    <property type="entry name" value="Lipase_bact_N"/>
</dbReference>
<dbReference type="SUPFAM" id="SSF53474">
    <property type="entry name" value="alpha/beta-Hydrolases"/>
    <property type="match status" value="1"/>
</dbReference>
<reference evidence="3" key="1">
    <citation type="journal article" date="2019" name="Int. J. Syst. Evol. Microbiol.">
        <title>The Global Catalogue of Microorganisms (GCM) 10K type strain sequencing project: providing services to taxonomists for standard genome sequencing and annotation.</title>
        <authorList>
            <consortium name="The Broad Institute Genomics Platform"/>
            <consortium name="The Broad Institute Genome Sequencing Center for Infectious Disease"/>
            <person name="Wu L."/>
            <person name="Ma J."/>
        </authorList>
    </citation>
    <scope>NUCLEOTIDE SEQUENCE [LARGE SCALE GENOMIC DNA]</scope>
    <source>
        <strain evidence="3">KACC 12507</strain>
    </source>
</reference>
<dbReference type="Pfam" id="PF12262">
    <property type="entry name" value="Lipase_bact_N"/>
    <property type="match status" value="1"/>
</dbReference>
<accession>A0ABV9LRN5</accession>
<gene>
    <name evidence="2" type="ORF">ACFO4O_03155</name>
</gene>
<dbReference type="PROSITE" id="PS51257">
    <property type="entry name" value="PROKAR_LIPOPROTEIN"/>
    <property type="match status" value="1"/>
</dbReference>
<evidence type="ECO:0000313" key="2">
    <source>
        <dbReference type="EMBL" id="MFC4699152.1"/>
    </source>
</evidence>
<dbReference type="Proteomes" id="UP001595897">
    <property type="component" value="Unassembled WGS sequence"/>
</dbReference>
<dbReference type="InterPro" id="IPR020009">
    <property type="entry name" value="VolA/Pla-1/cef"/>
</dbReference>
<dbReference type="Gene3D" id="3.40.50.1820">
    <property type="entry name" value="alpha/beta hydrolase"/>
    <property type="match status" value="1"/>
</dbReference>
<sequence>MKKLLVSTSIIAALGLAGCGGDETISDIREETQVQTPVSRIVFDPANGDLNIPNDLLMLPGDDGFFDYTLNIPVADPSDFSDPQNALNVLDGWSTNTPFTIDVQTPSGVSIARDTLSSGIRIFEATLGLDQSDPDCAAISIPSAGCKVGDELSFGVDYTLQLLDSDTVSVIPLRPLKEAQGYVLVMTTALRDTTGKSIQGSTTWDLVRQDINTNPLATESQLSLQGLINTHINALEPVGFTRDELTYVSAFTTQSITPVMSTIKQLYVSEFAQRSAAGDPTAGQALPAIVVNTPAGNVMEALGVVSQEAVNGAVALALQNPAAAPLAPLFEDKDFSALTSCNGLLAAAGGQFGPATGQSFAPFDAEANGVIAQIGAGILGQGAGPLCAANLYQGSISLPYYSAIPRAENPAAPANEFWEAACDSGIVLAGAGAALANATPGPNDAFCSALGLRDLRINGQKVDRDRNLTKFNPIPQMKGGNMGRETLQVQVTVPNPAVAAGLGFNISMPEGGWPVVMLVHGITSKKEDMLSISGALSLAGFATVAIDQPLHGTRGFDVDPTNPGDEINATTVSATAFLNLGSLPTARDNSRQAVSDLLGVRLGLNAFVNATGDSSVSINGTNVSLMGVSLGAITGGNFASLANTPFDGQLAPLSGLFNVRAVSLESPGGGLAQFLLESAAFGPLIKGFLLSSASEDFQNFLIATFGTLDVDEGQLVQGTNAFLGALNAEQAAAVNAVFAQFAFAAQTVSDQSDPINFYETLGQNTNVHMLTVIGDGGDNLPDQVIPVSTSVPLSGQLPLATLMDLEMISSTVSSADPLSGIVKYTAGAHASSINPAPNAAVTAEMQTQIATYLGSGGRVIQVTNPGITAN</sequence>
<name>A0ABV9LRN5_9ALTE</name>
<protein>
    <submittedName>
        <fullName evidence="2">VolA/Pla-1 family phospholipase</fullName>
    </submittedName>
</protein>
<feature type="domain" description="Bacterial virulence factor lipase N-terminal" evidence="1">
    <location>
        <begin position="78"/>
        <end position="277"/>
    </location>
</feature>
<comment type="caution">
    <text evidence="2">The sequence shown here is derived from an EMBL/GenBank/DDBJ whole genome shotgun (WGS) entry which is preliminary data.</text>
</comment>
<organism evidence="2 3">
    <name type="scientific">Glaciecola siphonariae</name>
    <dbReference type="NCBI Taxonomy" id="521012"/>
    <lineage>
        <taxon>Bacteria</taxon>
        <taxon>Pseudomonadati</taxon>
        <taxon>Pseudomonadota</taxon>
        <taxon>Gammaproteobacteria</taxon>
        <taxon>Alteromonadales</taxon>
        <taxon>Alteromonadaceae</taxon>
        <taxon>Glaciecola</taxon>
    </lineage>
</organism>
<dbReference type="RefSeq" id="WP_382405893.1">
    <property type="nucleotide sequence ID" value="NZ_JBHSGU010000002.1"/>
</dbReference>
<keyword evidence="3" id="KW-1185">Reference proteome</keyword>